<feature type="coiled-coil region" evidence="1">
    <location>
        <begin position="131"/>
        <end position="161"/>
    </location>
</feature>
<evidence type="ECO:0000256" key="2">
    <source>
        <dbReference type="SAM" id="MobiDB-lite"/>
    </source>
</evidence>
<feature type="region of interest" description="Disordered" evidence="2">
    <location>
        <begin position="977"/>
        <end position="1018"/>
    </location>
</feature>
<keyword evidence="4" id="KW-1185">Reference proteome</keyword>
<comment type="caution">
    <text evidence="3">The sequence shown here is derived from an EMBL/GenBank/DDBJ whole genome shotgun (WGS) entry which is preliminary data.</text>
</comment>
<proteinExistence type="predicted"/>
<keyword evidence="1" id="KW-0175">Coiled coil</keyword>
<protein>
    <recommendedName>
        <fullName evidence="5">GRIP domain-containing protein</fullName>
    </recommendedName>
</protein>
<dbReference type="EMBL" id="JALJOT010000012">
    <property type="protein sequence ID" value="KAK9904999.1"/>
    <property type="molecule type" value="Genomic_DNA"/>
</dbReference>
<accession>A0ABR2YGQ3</accession>
<evidence type="ECO:0000313" key="4">
    <source>
        <dbReference type="Proteomes" id="UP001491310"/>
    </source>
</evidence>
<name>A0ABR2YGQ3_9CHLO</name>
<evidence type="ECO:0000313" key="3">
    <source>
        <dbReference type="EMBL" id="KAK9904999.1"/>
    </source>
</evidence>
<feature type="coiled-coil region" evidence="1">
    <location>
        <begin position="813"/>
        <end position="872"/>
    </location>
</feature>
<feature type="region of interest" description="Disordered" evidence="2">
    <location>
        <begin position="75"/>
        <end position="111"/>
    </location>
</feature>
<feature type="coiled-coil region" evidence="1">
    <location>
        <begin position="334"/>
        <end position="489"/>
    </location>
</feature>
<evidence type="ECO:0008006" key="5">
    <source>
        <dbReference type="Google" id="ProtNLM"/>
    </source>
</evidence>
<feature type="compositionally biased region" description="Basic and acidic residues" evidence="2">
    <location>
        <begin position="1077"/>
        <end position="1092"/>
    </location>
</feature>
<feature type="region of interest" description="Disordered" evidence="2">
    <location>
        <begin position="734"/>
        <end position="787"/>
    </location>
</feature>
<feature type="compositionally biased region" description="Pro residues" evidence="2">
    <location>
        <begin position="998"/>
        <end position="1007"/>
    </location>
</feature>
<reference evidence="3 4" key="1">
    <citation type="journal article" date="2024" name="Nat. Commun.">
        <title>Phylogenomics reveals the evolutionary origins of lichenization in chlorophyte algae.</title>
        <authorList>
            <person name="Puginier C."/>
            <person name="Libourel C."/>
            <person name="Otte J."/>
            <person name="Skaloud P."/>
            <person name="Haon M."/>
            <person name="Grisel S."/>
            <person name="Petersen M."/>
            <person name="Berrin J.G."/>
            <person name="Delaux P.M."/>
            <person name="Dal Grande F."/>
            <person name="Keller J."/>
        </authorList>
    </citation>
    <scope>NUCLEOTIDE SEQUENCE [LARGE SCALE GENOMIC DNA]</scope>
    <source>
        <strain evidence="3 4">SAG 216-7</strain>
    </source>
</reference>
<feature type="compositionally biased region" description="Polar residues" evidence="2">
    <location>
        <begin position="755"/>
        <end position="764"/>
    </location>
</feature>
<dbReference type="PANTHER" id="PTHR45615">
    <property type="entry name" value="MYOSIN HEAVY CHAIN, NON-MUSCLE"/>
    <property type="match status" value="1"/>
</dbReference>
<feature type="coiled-coil region" evidence="1">
    <location>
        <begin position="516"/>
        <end position="543"/>
    </location>
</feature>
<feature type="region of interest" description="Disordered" evidence="2">
    <location>
        <begin position="1044"/>
        <end position="1092"/>
    </location>
</feature>
<organism evidence="3 4">
    <name type="scientific">Coccomyxa subellipsoidea</name>
    <dbReference type="NCBI Taxonomy" id="248742"/>
    <lineage>
        <taxon>Eukaryota</taxon>
        <taxon>Viridiplantae</taxon>
        <taxon>Chlorophyta</taxon>
        <taxon>core chlorophytes</taxon>
        <taxon>Trebouxiophyceae</taxon>
        <taxon>Trebouxiophyceae incertae sedis</taxon>
        <taxon>Coccomyxaceae</taxon>
        <taxon>Coccomyxa</taxon>
    </lineage>
</organism>
<sequence>MVRSKRIFTAQEEGKGACLASPIEQQGNNERQGVMDYLLAMVSPALFPALERVLEVAFLTGFAQSWKLQAMQKGQPNKALPSLARRRHPVRKLTNGETLPKAPPNDPQRQGNIWHRYEQLENMTKSLAGVNQQMVMEKAKHQREKKRLEEALLEMERVNGALLSAAQADGNEGGKQGAAVYSISADSAQLLGEIRSRPRTSYCPVSGLERPAVPLLPHPAPETCILQGKDYGKDTVEHAESVARLQGQLATVQEKFKKADEEAARLRAAIGHLQGDLYSQTAQLATKVEGLEEENALLEAKVKELQEADMVSTQQKQVHALTAENEELRVGELRGKSQAQADDLEASKKELQNKLVELDAQLQDMKEVNDEQASALARARAAAAFAAPEAALVRSLGEQNRALTARVAELEGAAGAAQPGSAGRWAMAERGRELEEAHAAAVAENARLQAKIMRLSGTAPAVAAAGELLEQLKAENASLQSDNERLLSYVETLTSTASGGLNSGTPRGHRKLLENFVQLKSDNKLLAEENARLEAEVAEVQHARGGITTVPVPVRVENGEAVDKELWVLLEELQERNQALAAENTALRARPPTGSWAPSEVDLASENERLHRQLSAVMEMRAAEINDDNLRLVNHLTEENGRVEEENARLSACMAAAAKGADHSTTQDLLANMDRLRSEKSKVAAENAELAKKNTRLIEESEAMIARMGANDTEPAQAASRRARRALFSFRRSPSKSVLPAPLSEGEDWHAGDSPHSQTSSRGVASTGLLGTPKAGSLGSEAGHSSAENIRLASDNARLAAENKRLAEQASMVADLTSTNANLTAENARLNDRMAKLVKDLTVENKQLLEENQRLNQTVKKVLEENAELTSRLIDVALTSSHNDVFDAAFGDEGTPHAGPLARLPLGHWSQKEVQRRHREATEELLAVGRQQAMRAQQRVELSRRASTELEAYESAKKSAEHAYSKSKALALRRLHSRNSQAAQSAGGAPPGARPAKPGQPAPPTTPEPADRSTAAEDGQFDEAIRRRREAELSRAQLQQKIEAFKRRRSREEEPGQAPQSATPGINPASEAAAARARAEAAHRREMQRKDAEDRVRAAYFRYAGNHDVAAFMRALGFEMPAPWFLKKDPSPSELARIAIQVLHSGKQRDGTREQQLLVDATLHKLEQWSSEMDT</sequence>
<feature type="coiled-coil region" evidence="1">
    <location>
        <begin position="242"/>
        <end position="308"/>
    </location>
</feature>
<gene>
    <name evidence="3" type="ORF">WJX75_007437</name>
</gene>
<dbReference type="PANTHER" id="PTHR45615:SF66">
    <property type="entry name" value="CARD DOMAIN-CONTAINING PROTEIN"/>
    <property type="match status" value="1"/>
</dbReference>
<dbReference type="Proteomes" id="UP001491310">
    <property type="component" value="Unassembled WGS sequence"/>
</dbReference>
<evidence type="ECO:0000256" key="1">
    <source>
        <dbReference type="SAM" id="Coils"/>
    </source>
</evidence>